<reference evidence="1 2" key="1">
    <citation type="submission" date="2024-09" db="EMBL/GenBank/DDBJ databases">
        <authorList>
            <person name="Sun Q."/>
            <person name="Mori K."/>
        </authorList>
    </citation>
    <scope>NUCLEOTIDE SEQUENCE [LARGE SCALE GENOMIC DNA]</scope>
    <source>
        <strain evidence="1 2">NCAIM B.02301</strain>
    </source>
</reference>
<protein>
    <recommendedName>
        <fullName evidence="3">HEAT repeat domain-containing protein</fullName>
    </recommendedName>
</protein>
<comment type="caution">
    <text evidence="1">The sequence shown here is derived from an EMBL/GenBank/DDBJ whole genome shotgun (WGS) entry which is preliminary data.</text>
</comment>
<evidence type="ECO:0000313" key="2">
    <source>
        <dbReference type="Proteomes" id="UP001589833"/>
    </source>
</evidence>
<dbReference type="EMBL" id="JBHLTR010000121">
    <property type="protein sequence ID" value="MFC0562260.1"/>
    <property type="molecule type" value="Genomic_DNA"/>
</dbReference>
<proteinExistence type="predicted"/>
<keyword evidence="2" id="KW-1185">Reference proteome</keyword>
<name>A0ABV6NNB2_9BACI</name>
<dbReference type="InterPro" id="IPR016024">
    <property type="entry name" value="ARM-type_fold"/>
</dbReference>
<evidence type="ECO:0008006" key="3">
    <source>
        <dbReference type="Google" id="ProtNLM"/>
    </source>
</evidence>
<accession>A0ABV6NNB2</accession>
<dbReference type="Proteomes" id="UP001589833">
    <property type="component" value="Unassembled WGS sequence"/>
</dbReference>
<sequence length="183" mass="21747">MNLSIKSYFENLQSKDKDLQYEAYEKIMSAIDEKVDWAYDVWEQLMKDLTNADPHRRSRAAQFLCGLAKSDPEKRILNDFTAIWEVTKDQKFVTARHSLQSTWKVGLAGTEQKEMVVDKLKDRFIHCEDEKNYTLIRFDLIQGLRYLYDHLKDEEIKHLALELINKEEDGKYKKKYSSVWKNA</sequence>
<evidence type="ECO:0000313" key="1">
    <source>
        <dbReference type="EMBL" id="MFC0562260.1"/>
    </source>
</evidence>
<organism evidence="1 2">
    <name type="scientific">Halalkalibacter alkalisediminis</name>
    <dbReference type="NCBI Taxonomy" id="935616"/>
    <lineage>
        <taxon>Bacteria</taxon>
        <taxon>Bacillati</taxon>
        <taxon>Bacillota</taxon>
        <taxon>Bacilli</taxon>
        <taxon>Bacillales</taxon>
        <taxon>Bacillaceae</taxon>
        <taxon>Halalkalibacter</taxon>
    </lineage>
</organism>
<gene>
    <name evidence="1" type="ORF">ACFFH4_25820</name>
</gene>
<dbReference type="RefSeq" id="WP_273847708.1">
    <property type="nucleotide sequence ID" value="NZ_JAQQWT010000031.1"/>
</dbReference>
<dbReference type="SUPFAM" id="SSF48371">
    <property type="entry name" value="ARM repeat"/>
    <property type="match status" value="1"/>
</dbReference>